<keyword evidence="3" id="KW-1185">Reference proteome</keyword>
<reference evidence="3" key="1">
    <citation type="journal article" date="2020" name="Nat. Commun.">
        <title>Genome assembly of wild tea tree DASZ reveals pedigree and selection history of tea varieties.</title>
        <authorList>
            <person name="Zhang W."/>
            <person name="Zhang Y."/>
            <person name="Qiu H."/>
            <person name="Guo Y."/>
            <person name="Wan H."/>
            <person name="Zhang X."/>
            <person name="Scossa F."/>
            <person name="Alseekh S."/>
            <person name="Zhang Q."/>
            <person name="Wang P."/>
            <person name="Xu L."/>
            <person name="Schmidt M.H."/>
            <person name="Jia X."/>
            <person name="Li D."/>
            <person name="Zhu A."/>
            <person name="Guo F."/>
            <person name="Chen W."/>
            <person name="Ni D."/>
            <person name="Usadel B."/>
            <person name="Fernie A.R."/>
            <person name="Wen W."/>
        </authorList>
    </citation>
    <scope>NUCLEOTIDE SEQUENCE [LARGE SCALE GENOMIC DNA]</scope>
    <source>
        <strain evidence="3">cv. G240</strain>
    </source>
</reference>
<feature type="region of interest" description="Disordered" evidence="1">
    <location>
        <begin position="152"/>
        <end position="173"/>
    </location>
</feature>
<protein>
    <submittedName>
        <fullName evidence="2">Uncharacterized protein</fullName>
    </submittedName>
</protein>
<evidence type="ECO:0000256" key="1">
    <source>
        <dbReference type="SAM" id="MobiDB-lite"/>
    </source>
</evidence>
<feature type="region of interest" description="Disordered" evidence="1">
    <location>
        <begin position="103"/>
        <end position="138"/>
    </location>
</feature>
<dbReference type="PANTHER" id="PTHR34194">
    <property type="entry name" value="F14J8.16 PROTEIN"/>
    <property type="match status" value="1"/>
</dbReference>
<feature type="compositionally biased region" description="Basic and acidic residues" evidence="1">
    <location>
        <begin position="103"/>
        <end position="125"/>
    </location>
</feature>
<organism evidence="2 3">
    <name type="scientific">Camellia sinensis</name>
    <name type="common">Tea plant</name>
    <name type="synonym">Thea sinensis</name>
    <dbReference type="NCBI Taxonomy" id="4442"/>
    <lineage>
        <taxon>Eukaryota</taxon>
        <taxon>Viridiplantae</taxon>
        <taxon>Streptophyta</taxon>
        <taxon>Embryophyta</taxon>
        <taxon>Tracheophyta</taxon>
        <taxon>Spermatophyta</taxon>
        <taxon>Magnoliopsida</taxon>
        <taxon>eudicotyledons</taxon>
        <taxon>Gunneridae</taxon>
        <taxon>Pentapetalae</taxon>
        <taxon>asterids</taxon>
        <taxon>Ericales</taxon>
        <taxon>Theaceae</taxon>
        <taxon>Camellia</taxon>
    </lineage>
</organism>
<reference evidence="2 3" key="2">
    <citation type="submission" date="2020-07" db="EMBL/GenBank/DDBJ databases">
        <title>Genome assembly of wild tea tree DASZ reveals pedigree and selection history of tea varieties.</title>
        <authorList>
            <person name="Zhang W."/>
        </authorList>
    </citation>
    <scope>NUCLEOTIDE SEQUENCE [LARGE SCALE GENOMIC DNA]</scope>
    <source>
        <strain evidence="3">cv. G240</strain>
        <tissue evidence="2">Leaf</tissue>
    </source>
</reference>
<sequence length="574" mass="66926">MGSIGGSDFDFVYDGRLARKLKRKRFDFWDVDINTCSDTLRRTSKVKRLDDGMNKDYKKFLKHLPGNSELRHSVREERDGGDGDGMDEDYKAFLNNLSGNSEFRRSVREERPGNSELRHSVREERDDGDGDGDGMDEDYKRFLYHLPGNSEFRHSVREERDDGDRSDEDDRADPQYKMFLEKLKEDGKSYVLEVDINIKMSLCRKYEVEVDLDDKRELPTLRKLMKVPDTMIMETKKDLRNLSRKDNIKTQDNPMYVVSKDMLDPSNNKTNAIGIERRDLLLEKDLNSEQVNHVSSETNRNHLFKVECEHGTEADIVMDEDYQTFLNLSKEEGDCMILANHFFKIECEQGTETSIVMDENNQTLLNLSKEEGDCTVLAMKAGEQVTMADPGIFIKARPWDVICEGHKLESCSDSEVFMTYNASDINKGNFNPFKTSKQIDSFTQEDELQFLGSLDTGNHSEFRDKLVAKLREPYNHEEYETLCRLINGRKQMDGRHRDLRGPAALKSYSKDECSLSYLDRHMSLKRKINAVKFDRRKVLNLLRGFFFWLENLAYEDAFRPWLDPSYLEVLPRNR</sequence>
<dbReference type="EMBL" id="JACBKZ010000003">
    <property type="protein sequence ID" value="KAF5954995.1"/>
    <property type="molecule type" value="Genomic_DNA"/>
</dbReference>
<feature type="region of interest" description="Disordered" evidence="1">
    <location>
        <begin position="68"/>
        <end position="91"/>
    </location>
</feature>
<feature type="compositionally biased region" description="Acidic residues" evidence="1">
    <location>
        <begin position="126"/>
        <end position="136"/>
    </location>
</feature>
<evidence type="ECO:0000313" key="2">
    <source>
        <dbReference type="EMBL" id="KAF5954995.1"/>
    </source>
</evidence>
<dbReference type="AlphaFoldDB" id="A0A7J7HR06"/>
<proteinExistence type="predicted"/>
<evidence type="ECO:0000313" key="3">
    <source>
        <dbReference type="Proteomes" id="UP000593564"/>
    </source>
</evidence>
<dbReference type="PANTHER" id="PTHR34194:SF2">
    <property type="entry name" value="F14J8.16 PROTEIN"/>
    <property type="match status" value="1"/>
</dbReference>
<accession>A0A7J7HR06</accession>
<gene>
    <name evidence="2" type="ORF">HYC85_007851</name>
</gene>
<name>A0A7J7HR06_CAMSI</name>
<comment type="caution">
    <text evidence="2">The sequence shown here is derived from an EMBL/GenBank/DDBJ whole genome shotgun (WGS) entry which is preliminary data.</text>
</comment>
<feature type="compositionally biased region" description="Basic and acidic residues" evidence="1">
    <location>
        <begin position="152"/>
        <end position="163"/>
    </location>
</feature>
<dbReference type="Proteomes" id="UP000593564">
    <property type="component" value="Unassembled WGS sequence"/>
</dbReference>
<feature type="compositionally biased region" description="Basic and acidic residues" evidence="1">
    <location>
        <begin position="69"/>
        <end position="81"/>
    </location>
</feature>